<evidence type="ECO:0000313" key="4">
    <source>
        <dbReference type="EMBL" id="RNE32415.1"/>
    </source>
</evidence>
<dbReference type="Proteomes" id="UP000284123">
    <property type="component" value="Unassembled WGS sequence"/>
</dbReference>
<dbReference type="RefSeq" id="WP_003601998.1">
    <property type="nucleotide sequence ID" value="NZ_AQVS01000009.1"/>
</dbReference>
<feature type="domain" description="DUF1828" evidence="1">
    <location>
        <begin position="34"/>
        <end position="126"/>
    </location>
</feature>
<dbReference type="EMBL" id="LKGI01000042">
    <property type="protein sequence ID" value="RNE32415.1"/>
    <property type="molecule type" value="Genomic_DNA"/>
</dbReference>
<dbReference type="Pfam" id="PF08862">
    <property type="entry name" value="DUF1829"/>
    <property type="match status" value="1"/>
</dbReference>
<evidence type="ECO:0000313" key="5">
    <source>
        <dbReference type="Proteomes" id="UP000284123"/>
    </source>
</evidence>
<gene>
    <name evidence="3" type="ORF">FAM18157_00625</name>
    <name evidence="4" type="ORF">FAM6012_00648</name>
</gene>
<organism evidence="3 6">
    <name type="scientific">Lacticaseibacillus paracasei</name>
    <name type="common">Lactobacillus paracasei</name>
    <dbReference type="NCBI Taxonomy" id="1597"/>
    <lineage>
        <taxon>Bacteria</taxon>
        <taxon>Bacillati</taxon>
        <taxon>Bacillota</taxon>
        <taxon>Bacilli</taxon>
        <taxon>Lactobacillales</taxon>
        <taxon>Lactobacillaceae</taxon>
        <taxon>Lacticaseibacillus</taxon>
    </lineage>
</organism>
<name>A0A422M6R8_LACPA</name>
<comment type="caution">
    <text evidence="3">The sequence shown here is derived from an EMBL/GenBank/DDBJ whole genome shotgun (WGS) entry which is preliminary data.</text>
</comment>
<dbReference type="InterPro" id="IPR014961">
    <property type="entry name" value="DUF1829"/>
</dbReference>
<dbReference type="InterPro" id="IPR014960">
    <property type="entry name" value="DUF1828"/>
</dbReference>
<feature type="domain" description="DUF1829" evidence="2">
    <location>
        <begin position="164"/>
        <end position="249"/>
    </location>
</feature>
<dbReference type="Proteomes" id="UP000284716">
    <property type="component" value="Unassembled WGS sequence"/>
</dbReference>
<evidence type="ECO:0008006" key="7">
    <source>
        <dbReference type="Google" id="ProtNLM"/>
    </source>
</evidence>
<evidence type="ECO:0000313" key="3">
    <source>
        <dbReference type="EMBL" id="RND83416.1"/>
    </source>
</evidence>
<sequence>MNMPTIETLKRARIKWLDVSFSYKDKNHFIEIRTPFPDMFHDNTSLVLYKDADGNLMLSDDGYTMDELGTLGFDTNTSVKRKKYFNDTLLSFGVQYTPTGELAIKIPFLSKYAQAELQLIQCITQVGDMLATSRDRTKDLFLEDVVNFLINSDISVNTNVKYTGQSGNNINFEILTGRTKTTSAKALKLVNNPTGNAYKEPIFSITYVRSFNDEIKFYLLANDLERNISPSFQSAAEGYNITLLPWSQKASWIGQLRLA</sequence>
<evidence type="ECO:0000259" key="1">
    <source>
        <dbReference type="Pfam" id="PF08861"/>
    </source>
</evidence>
<accession>A0A422M6R8</accession>
<protein>
    <recommendedName>
        <fullName evidence="7">DUF1829 domain-containing protein</fullName>
    </recommendedName>
</protein>
<dbReference type="EMBL" id="LKFS01000030">
    <property type="protein sequence ID" value="RND83416.1"/>
    <property type="molecule type" value="Genomic_DNA"/>
</dbReference>
<reference evidence="5 6" key="1">
    <citation type="journal article" date="2018" name="Front. Microbiol.">
        <title>Conversion of Methionine to Cysteine in Lactobacillus paracasei Depends on the Highly Mobile cysK-ctl-cysE Gene Cluster.</title>
        <authorList>
            <person name="Wuthrich D."/>
            <person name="Irmler S."/>
            <person name="Berthoud H."/>
            <person name="Guggenbuhl B."/>
            <person name="Eugster E."/>
            <person name="Bruggmann R."/>
        </authorList>
    </citation>
    <scope>NUCLEOTIDE SEQUENCE [LARGE SCALE GENOMIC DNA]</scope>
    <source>
        <strain evidence="3 6">FAM18157</strain>
        <strain evidence="4 5">FAM6012</strain>
    </source>
</reference>
<proteinExistence type="predicted"/>
<dbReference type="Pfam" id="PF08861">
    <property type="entry name" value="DUF1828"/>
    <property type="match status" value="1"/>
</dbReference>
<evidence type="ECO:0000313" key="6">
    <source>
        <dbReference type="Proteomes" id="UP000284716"/>
    </source>
</evidence>
<evidence type="ECO:0000259" key="2">
    <source>
        <dbReference type="Pfam" id="PF08862"/>
    </source>
</evidence>
<dbReference type="AlphaFoldDB" id="A0A422M6R8"/>